<sequence>MTGRRASSVLVPERFSRLRLLASARRFRRTKLVESVDQLEVLSKVDEESALSARFIFMTLMSAGIAILGLLLSSPAVVIGAMLLSPLMGPIIGAGFALAVGDAIELRRCSRTMLAGTLLAVAISALIVLCSPIQSVTSEIAARTRPNLFDLLVALFSALAGAYAMIRGREGTIVGVAIATALMPPLAVIGYGLATANWTVFGGSLLLFITNLMTIALSAAVMARLYGFSTQLTKKQTRLQVLGIVGAFAVLAVPLGISLKRIAWEANASRQASSIIRGAFDPKARVTQVEFDFDAKPVTITSSVLTPRFEPHAQTNVTNQLAQALGREVSVKINQYRVGTDIGAAEAAELAAAKVKAQAAATDRQVSQLVQNVALAAGLGRNDVVVDRDQQRVFARARPIDGATLAGYREIERRVAANAPGWRVEITPPLRPLPTVRFDDEDRPDTAAIDLLAWAARRVSAPIELSGSAQHVAIVRRELDRRGVSDIREVEGNSAEVHPRWAPPAED</sequence>
<feature type="transmembrane region" description="Helical" evidence="1">
    <location>
        <begin position="173"/>
        <end position="193"/>
    </location>
</feature>
<keyword evidence="1" id="KW-0812">Transmembrane</keyword>
<dbReference type="InterPro" id="IPR005240">
    <property type="entry name" value="DUF389"/>
</dbReference>
<keyword evidence="3" id="KW-1185">Reference proteome</keyword>
<accession>A0A418Q2T4</accession>
<keyword evidence="1" id="KW-1133">Transmembrane helix</keyword>
<reference evidence="2 3" key="1">
    <citation type="submission" date="2018-09" db="EMBL/GenBank/DDBJ databases">
        <title>Sphingomonas sp. DAC4.</title>
        <authorList>
            <person name="Seo T."/>
        </authorList>
    </citation>
    <scope>NUCLEOTIDE SEQUENCE [LARGE SCALE GENOMIC DNA]</scope>
    <source>
        <strain evidence="2 3">DAC4</strain>
    </source>
</reference>
<evidence type="ECO:0000256" key="1">
    <source>
        <dbReference type="SAM" id="Phobius"/>
    </source>
</evidence>
<dbReference type="PANTHER" id="PTHR20992:SF9">
    <property type="entry name" value="AT15442P-RELATED"/>
    <property type="match status" value="1"/>
</dbReference>
<feature type="transmembrane region" description="Helical" evidence="1">
    <location>
        <begin position="51"/>
        <end position="72"/>
    </location>
</feature>
<dbReference type="OrthoDB" id="9790659at2"/>
<organism evidence="2 3">
    <name type="scientific">Sphingomonas edaphi</name>
    <dbReference type="NCBI Taxonomy" id="2315689"/>
    <lineage>
        <taxon>Bacteria</taxon>
        <taxon>Pseudomonadati</taxon>
        <taxon>Pseudomonadota</taxon>
        <taxon>Alphaproteobacteria</taxon>
        <taxon>Sphingomonadales</taxon>
        <taxon>Sphingomonadaceae</taxon>
        <taxon>Sphingomonas</taxon>
    </lineage>
</organism>
<dbReference type="AlphaFoldDB" id="A0A418Q2T4"/>
<dbReference type="Pfam" id="PF04087">
    <property type="entry name" value="DUF389"/>
    <property type="match status" value="1"/>
</dbReference>
<feature type="transmembrane region" description="Helical" evidence="1">
    <location>
        <begin position="148"/>
        <end position="166"/>
    </location>
</feature>
<feature type="transmembrane region" description="Helical" evidence="1">
    <location>
        <begin position="205"/>
        <end position="227"/>
    </location>
</feature>
<dbReference type="EMBL" id="QXTF01000001">
    <property type="protein sequence ID" value="RIX32268.1"/>
    <property type="molecule type" value="Genomic_DNA"/>
</dbReference>
<feature type="transmembrane region" description="Helical" evidence="1">
    <location>
        <begin position="78"/>
        <end position="101"/>
    </location>
</feature>
<comment type="caution">
    <text evidence="2">The sequence shown here is derived from an EMBL/GenBank/DDBJ whole genome shotgun (WGS) entry which is preliminary data.</text>
</comment>
<feature type="transmembrane region" description="Helical" evidence="1">
    <location>
        <begin position="113"/>
        <end position="136"/>
    </location>
</feature>
<dbReference type="PANTHER" id="PTHR20992">
    <property type="entry name" value="AT15442P-RELATED"/>
    <property type="match status" value="1"/>
</dbReference>
<dbReference type="Proteomes" id="UP000285023">
    <property type="component" value="Unassembled WGS sequence"/>
</dbReference>
<name>A0A418Q2T4_9SPHN</name>
<evidence type="ECO:0000313" key="2">
    <source>
        <dbReference type="EMBL" id="RIX32268.1"/>
    </source>
</evidence>
<feature type="transmembrane region" description="Helical" evidence="1">
    <location>
        <begin position="239"/>
        <end position="259"/>
    </location>
</feature>
<gene>
    <name evidence="2" type="ORF">D3M59_04720</name>
</gene>
<protein>
    <submittedName>
        <fullName evidence="2">DUF389 domain-containing protein</fullName>
    </submittedName>
</protein>
<keyword evidence="1" id="KW-0472">Membrane</keyword>
<evidence type="ECO:0000313" key="3">
    <source>
        <dbReference type="Proteomes" id="UP000285023"/>
    </source>
</evidence>
<proteinExistence type="predicted"/>